<protein>
    <submittedName>
        <fullName evidence="1">AlNc14C80G5283 protein</fullName>
    </submittedName>
</protein>
<accession>F0WF91</accession>
<organism evidence="1">
    <name type="scientific">Albugo laibachii Nc14</name>
    <dbReference type="NCBI Taxonomy" id="890382"/>
    <lineage>
        <taxon>Eukaryota</taxon>
        <taxon>Sar</taxon>
        <taxon>Stramenopiles</taxon>
        <taxon>Oomycota</taxon>
        <taxon>Peronosporomycetes</taxon>
        <taxon>Albuginales</taxon>
        <taxon>Albuginaceae</taxon>
        <taxon>Albugo</taxon>
    </lineage>
</organism>
<reference evidence="1" key="2">
    <citation type="submission" date="2011-02" db="EMBL/GenBank/DDBJ databases">
        <authorList>
            <person name="MacLean D."/>
        </authorList>
    </citation>
    <scope>NUCLEOTIDE SEQUENCE</scope>
</reference>
<dbReference type="AlphaFoldDB" id="F0WF91"/>
<dbReference type="HOGENOM" id="CLU_1963656_0_0_1"/>
<dbReference type="EMBL" id="FR824125">
    <property type="protein sequence ID" value="CCA19873.1"/>
    <property type="molecule type" value="Genomic_DNA"/>
</dbReference>
<gene>
    <name evidence="1" type="primary">AlNc14C80G5283</name>
    <name evidence="1" type="ORF">ALNC14_060160</name>
</gene>
<name>F0WF91_9STRA</name>
<sequence>MDNLVSNHRSAFDSQAQSTYSGIALVQFEYAYSRMLDCVTCLITHTDVIFVHKFGSTPGGYVWMRPAPSNILRRFLNIYCSTLIYHEHREQIVSHIKLRPQSEIFDIWWNIELQKVIIDSISQATHYL</sequence>
<proteinExistence type="predicted"/>
<reference evidence="1" key="1">
    <citation type="journal article" date="2011" name="PLoS Biol.">
        <title>Gene gain and loss during evolution of obligate parasitism in the white rust pathogen of Arabidopsis thaliana.</title>
        <authorList>
            <person name="Kemen E."/>
            <person name="Gardiner A."/>
            <person name="Schultz-Larsen T."/>
            <person name="Kemen A.C."/>
            <person name="Balmuth A.L."/>
            <person name="Robert-Seilaniantz A."/>
            <person name="Bailey K."/>
            <person name="Holub E."/>
            <person name="Studholme D.J."/>
            <person name="Maclean D."/>
            <person name="Jones J.D."/>
        </authorList>
    </citation>
    <scope>NUCLEOTIDE SEQUENCE</scope>
</reference>
<evidence type="ECO:0000313" key="1">
    <source>
        <dbReference type="EMBL" id="CCA19873.1"/>
    </source>
</evidence>